<protein>
    <recommendedName>
        <fullName evidence="5">Fucose-specific lectin</fullName>
    </recommendedName>
</protein>
<evidence type="ECO:0000313" key="3">
    <source>
        <dbReference type="EMBL" id="GHO84400.1"/>
    </source>
</evidence>
<dbReference type="SUPFAM" id="SSF50965">
    <property type="entry name" value="Galactose oxidase, central domain"/>
    <property type="match status" value="1"/>
</dbReference>
<dbReference type="Gene3D" id="2.120.10.80">
    <property type="entry name" value="Kelch-type beta propeller"/>
    <property type="match status" value="1"/>
</dbReference>
<keyword evidence="2" id="KW-1133">Transmembrane helix</keyword>
<comment type="caution">
    <text evidence="3">The sequence shown here is derived from an EMBL/GenBank/DDBJ whole genome shotgun (WGS) entry which is preliminary data.</text>
</comment>
<sequence>MARESQRVKLKGWEEENQGRGRTLFITSLALLIVLIVVLSWAAFQLYAGKPSPRNASSPHSTPVQNTHIPTSTITNATPLPQVTPPRRDSTMAYDPLHHLVLLFGGTIEAADVQQTNETWAWNGHGWKQLHPASSPPALQGTMVYDAASQRVILFLYQVQSAGKVANEMWSWDGTTWQQLYPATMPAVVGASMAYDEAQHEIVLFGGGVPSGRTVTMVNTTWTWDGMNWRQQYPATSPAPRAGAAMTYDAVRQQIILYGGTGDGSGVSSVASETWTWDGTNWQQHNGAGVPFQDQNVHLVYDSVTRQMLLFGAISSDATWAWNGTRWVCVTAHGAPTAPFQGASVYNDAAQSVIVYAAQGDSKMGTTPVPQTWIWSGTAWKLLP</sequence>
<gene>
    <name evidence="3" type="ORF">KSZ_24060</name>
</gene>
<dbReference type="Proteomes" id="UP000635565">
    <property type="component" value="Unassembled WGS sequence"/>
</dbReference>
<evidence type="ECO:0008006" key="5">
    <source>
        <dbReference type="Google" id="ProtNLM"/>
    </source>
</evidence>
<keyword evidence="4" id="KW-1185">Reference proteome</keyword>
<evidence type="ECO:0000313" key="4">
    <source>
        <dbReference type="Proteomes" id="UP000635565"/>
    </source>
</evidence>
<proteinExistence type="predicted"/>
<organism evidence="3 4">
    <name type="scientific">Dictyobacter formicarum</name>
    <dbReference type="NCBI Taxonomy" id="2778368"/>
    <lineage>
        <taxon>Bacteria</taxon>
        <taxon>Bacillati</taxon>
        <taxon>Chloroflexota</taxon>
        <taxon>Ktedonobacteria</taxon>
        <taxon>Ktedonobacterales</taxon>
        <taxon>Dictyobacteraceae</taxon>
        <taxon>Dictyobacter</taxon>
    </lineage>
</organism>
<keyword evidence="2" id="KW-0472">Membrane</keyword>
<feature type="transmembrane region" description="Helical" evidence="2">
    <location>
        <begin position="21"/>
        <end position="44"/>
    </location>
</feature>
<keyword evidence="2" id="KW-0812">Transmembrane</keyword>
<name>A0ABQ3VEJ7_9CHLR</name>
<evidence type="ECO:0000256" key="1">
    <source>
        <dbReference type="SAM" id="MobiDB-lite"/>
    </source>
</evidence>
<reference evidence="3 4" key="1">
    <citation type="journal article" date="2021" name="Int. J. Syst. Evol. Microbiol.">
        <title>Reticulibacter mediterranei gen. nov., sp. nov., within the new family Reticulibacteraceae fam. nov., and Ktedonospora formicarum gen. nov., sp. nov., Ktedonobacter robiniae sp. nov., Dictyobacter formicarum sp. nov. and Dictyobacter arantiisoli sp. nov., belonging to the class Ktedonobacteria.</title>
        <authorList>
            <person name="Yabe S."/>
            <person name="Zheng Y."/>
            <person name="Wang C.M."/>
            <person name="Sakai Y."/>
            <person name="Abe K."/>
            <person name="Yokota A."/>
            <person name="Donadio S."/>
            <person name="Cavaletti L."/>
            <person name="Monciardini P."/>
        </authorList>
    </citation>
    <scope>NUCLEOTIDE SEQUENCE [LARGE SCALE GENOMIC DNA]</scope>
    <source>
        <strain evidence="3 4">SOSP1-9</strain>
    </source>
</reference>
<dbReference type="InterPro" id="IPR015915">
    <property type="entry name" value="Kelch-typ_b-propeller"/>
</dbReference>
<dbReference type="InterPro" id="IPR011043">
    <property type="entry name" value="Gal_Oxase/kelch_b-propeller"/>
</dbReference>
<feature type="compositionally biased region" description="Polar residues" evidence="1">
    <location>
        <begin position="54"/>
        <end position="81"/>
    </location>
</feature>
<accession>A0ABQ3VEJ7</accession>
<evidence type="ECO:0000256" key="2">
    <source>
        <dbReference type="SAM" id="Phobius"/>
    </source>
</evidence>
<feature type="region of interest" description="Disordered" evidence="1">
    <location>
        <begin position="52"/>
        <end position="89"/>
    </location>
</feature>
<dbReference type="RefSeq" id="WP_201362025.1">
    <property type="nucleotide sequence ID" value="NZ_BNJJ01000006.1"/>
</dbReference>
<dbReference type="EMBL" id="BNJJ01000006">
    <property type="protein sequence ID" value="GHO84400.1"/>
    <property type="molecule type" value="Genomic_DNA"/>
</dbReference>